<dbReference type="Gene3D" id="1.20.58.390">
    <property type="entry name" value="Neurotransmitter-gated ion-channel transmembrane domain"/>
    <property type="match status" value="1"/>
</dbReference>
<dbReference type="GO" id="GO:0005230">
    <property type="term" value="F:extracellular ligand-gated monoatomic ion channel activity"/>
    <property type="evidence" value="ECO:0007669"/>
    <property type="project" value="InterPro"/>
</dbReference>
<protein>
    <submittedName>
        <fullName evidence="8">Neurotransmitter-gated ion-channel ligand-binding domain-containing protein</fullName>
    </submittedName>
</protein>
<evidence type="ECO:0000256" key="5">
    <source>
        <dbReference type="SAM" id="Phobius"/>
    </source>
</evidence>
<keyword evidence="4 5" id="KW-0472">Membrane</keyword>
<evidence type="ECO:0000256" key="1">
    <source>
        <dbReference type="ARBA" id="ARBA00004141"/>
    </source>
</evidence>
<name>A0A914UXT7_9BILA</name>
<evidence type="ECO:0000313" key="7">
    <source>
        <dbReference type="Proteomes" id="UP000887566"/>
    </source>
</evidence>
<dbReference type="GO" id="GO:0016020">
    <property type="term" value="C:membrane"/>
    <property type="evidence" value="ECO:0007669"/>
    <property type="project" value="UniProtKB-SubCell"/>
</dbReference>
<keyword evidence="2 5" id="KW-0812">Transmembrane</keyword>
<feature type="transmembrane region" description="Helical" evidence="5">
    <location>
        <begin position="237"/>
        <end position="264"/>
    </location>
</feature>
<dbReference type="CDD" id="cd18989">
    <property type="entry name" value="LGIC_ECD_cation"/>
    <property type="match status" value="1"/>
</dbReference>
<organism evidence="7 8">
    <name type="scientific">Plectus sambesii</name>
    <dbReference type="NCBI Taxonomy" id="2011161"/>
    <lineage>
        <taxon>Eukaryota</taxon>
        <taxon>Metazoa</taxon>
        <taxon>Ecdysozoa</taxon>
        <taxon>Nematoda</taxon>
        <taxon>Chromadorea</taxon>
        <taxon>Plectida</taxon>
        <taxon>Plectina</taxon>
        <taxon>Plectoidea</taxon>
        <taxon>Plectidae</taxon>
        <taxon>Plectus</taxon>
    </lineage>
</organism>
<dbReference type="InterPro" id="IPR006201">
    <property type="entry name" value="Neur_channel"/>
</dbReference>
<evidence type="ECO:0000256" key="4">
    <source>
        <dbReference type="ARBA" id="ARBA00023136"/>
    </source>
</evidence>
<reference evidence="8" key="1">
    <citation type="submission" date="2022-11" db="UniProtKB">
        <authorList>
            <consortium name="WormBaseParasite"/>
        </authorList>
    </citation>
    <scope>IDENTIFICATION</scope>
</reference>
<proteinExistence type="predicted"/>
<dbReference type="AlphaFoldDB" id="A0A914UXT7"/>
<feature type="domain" description="Neurotransmitter-gated ion-channel ligand-binding" evidence="6">
    <location>
        <begin position="4"/>
        <end position="139"/>
    </location>
</feature>
<dbReference type="SUPFAM" id="SSF90112">
    <property type="entry name" value="Neurotransmitter-gated ion-channel transmembrane pore"/>
    <property type="match status" value="1"/>
</dbReference>
<evidence type="ECO:0000259" key="6">
    <source>
        <dbReference type="Pfam" id="PF02931"/>
    </source>
</evidence>
<accession>A0A914UXT7</accession>
<dbReference type="InterPro" id="IPR038050">
    <property type="entry name" value="Neuro_actylchol_rec"/>
</dbReference>
<feature type="transmembrane region" description="Helical" evidence="5">
    <location>
        <begin position="209"/>
        <end position="231"/>
    </location>
</feature>
<dbReference type="WBParaSite" id="PSAMB.scaffold134size74252.g2372.t1">
    <property type="protein sequence ID" value="PSAMB.scaffold134size74252.g2372.t1"/>
    <property type="gene ID" value="PSAMB.scaffold134size74252.g2372"/>
</dbReference>
<dbReference type="PANTHER" id="PTHR18945">
    <property type="entry name" value="NEUROTRANSMITTER GATED ION CHANNEL"/>
    <property type="match status" value="1"/>
</dbReference>
<evidence type="ECO:0000313" key="8">
    <source>
        <dbReference type="WBParaSite" id="PSAMB.scaffold134size74252.g2372.t1"/>
    </source>
</evidence>
<dbReference type="Pfam" id="PF02931">
    <property type="entry name" value="Neur_chan_LBD"/>
    <property type="match status" value="1"/>
</dbReference>
<dbReference type="SUPFAM" id="SSF63712">
    <property type="entry name" value="Nicotinic receptor ligand binding domain-like"/>
    <property type="match status" value="1"/>
</dbReference>
<dbReference type="GO" id="GO:0004888">
    <property type="term" value="F:transmembrane signaling receptor activity"/>
    <property type="evidence" value="ECO:0007669"/>
    <property type="project" value="InterPro"/>
</dbReference>
<comment type="subcellular location">
    <subcellularLocation>
        <location evidence="1">Membrane</location>
        <topology evidence="1">Multi-pass membrane protein</topology>
    </subcellularLocation>
</comment>
<evidence type="ECO:0000256" key="2">
    <source>
        <dbReference type="ARBA" id="ARBA00022692"/>
    </source>
</evidence>
<dbReference type="InterPro" id="IPR036734">
    <property type="entry name" value="Neur_chan_lig-bd_sf"/>
</dbReference>
<keyword evidence="7" id="KW-1185">Reference proteome</keyword>
<feature type="transmembrane region" description="Helical" evidence="5">
    <location>
        <begin position="175"/>
        <end position="197"/>
    </location>
</feature>
<dbReference type="Proteomes" id="UP000887566">
    <property type="component" value="Unplaced"/>
</dbReference>
<dbReference type="Gene3D" id="2.70.170.10">
    <property type="entry name" value="Neurotransmitter-gated ion-channel ligand-binding domain"/>
    <property type="match status" value="1"/>
</dbReference>
<sequence>MRRTDEIISLLLSVTLNWTDSRLAWNSSIERIYSIFLSANNVWHPDLQIVEELGTNSIEYDQVTAVVESSGEVTLTFHKTLTIPCQSDFRNFPFDSQVCALRFRSQANSVTKLDFVPMDLRQNVDLIQNNPEWTVDYLTFDFDTKQSALKKLDGRAKFVHSEAVYLLKMQRRPKFYLLTTALPSFILTTIALVGIFAPSGMKGRRKHKISIGLAIIFALTLELNVTGIFFIESSSGLPLLCAFVLYELILIGIATLSSACTCIINQIKMKSNKQPSDRLCSVFCVPNHFLRDINGAVNFWQYSHRQTSFVEPIPNKPPKFGVKVLPTSHFSSQNMDKLYQKLDYLTGEVEMIRSLKEWRNAEERRRLKWATIFDRIDMIIFLFFFLANCALTVVMFLIVP</sequence>
<feature type="transmembrane region" description="Helical" evidence="5">
    <location>
        <begin position="376"/>
        <end position="399"/>
    </location>
</feature>
<evidence type="ECO:0000256" key="3">
    <source>
        <dbReference type="ARBA" id="ARBA00022989"/>
    </source>
</evidence>
<keyword evidence="3 5" id="KW-1133">Transmembrane helix</keyword>
<dbReference type="InterPro" id="IPR036719">
    <property type="entry name" value="Neuro-gated_channel_TM_sf"/>
</dbReference>
<dbReference type="InterPro" id="IPR006202">
    <property type="entry name" value="Neur_chan_lig-bd"/>
</dbReference>
<dbReference type="PRINTS" id="PR00252">
    <property type="entry name" value="NRIONCHANNEL"/>
</dbReference>